<dbReference type="GO" id="GO:0005524">
    <property type="term" value="F:ATP binding"/>
    <property type="evidence" value="ECO:0007669"/>
    <property type="project" value="UniProtKB-KW"/>
</dbReference>
<dbReference type="GO" id="GO:0016887">
    <property type="term" value="F:ATP hydrolysis activity"/>
    <property type="evidence" value="ECO:0007669"/>
    <property type="project" value="InterPro"/>
</dbReference>
<protein>
    <submittedName>
        <fullName evidence="5">ABC transporter ATP-binding protein</fullName>
    </submittedName>
</protein>
<dbReference type="FunFam" id="3.40.50.300:FF:000011">
    <property type="entry name" value="Putative ABC transporter ATP-binding component"/>
    <property type="match status" value="1"/>
</dbReference>
<keyword evidence="3" id="KW-0175">Coiled coil</keyword>
<accession>A0A364XZ38</accession>
<dbReference type="PROSITE" id="PS50893">
    <property type="entry name" value="ABC_TRANSPORTER_2"/>
    <property type="match status" value="2"/>
</dbReference>
<dbReference type="RefSeq" id="WP_112748352.1">
    <property type="nucleotide sequence ID" value="NZ_QMFY01000010.1"/>
</dbReference>
<dbReference type="InterPro" id="IPR003593">
    <property type="entry name" value="AAA+_ATPase"/>
</dbReference>
<dbReference type="InterPro" id="IPR032781">
    <property type="entry name" value="ABC_tran_Xtn"/>
</dbReference>
<dbReference type="InterPro" id="IPR027417">
    <property type="entry name" value="P-loop_NTPase"/>
</dbReference>
<evidence type="ECO:0000313" key="6">
    <source>
        <dbReference type="Proteomes" id="UP000251889"/>
    </source>
</evidence>
<dbReference type="Pfam" id="PF16326">
    <property type="entry name" value="ABC_tran_CTD"/>
    <property type="match status" value="1"/>
</dbReference>
<feature type="domain" description="ABC transporter" evidence="4">
    <location>
        <begin position="2"/>
        <end position="255"/>
    </location>
</feature>
<keyword evidence="2 5" id="KW-0067">ATP-binding</keyword>
<keyword evidence="6" id="KW-1185">Reference proteome</keyword>
<dbReference type="InterPro" id="IPR051309">
    <property type="entry name" value="ABCF_ATPase"/>
</dbReference>
<proteinExistence type="predicted"/>
<gene>
    <name evidence="5" type="ORF">DQQ10_18365</name>
</gene>
<dbReference type="Pfam" id="PF12848">
    <property type="entry name" value="ABC_tran_Xtn"/>
    <property type="match status" value="1"/>
</dbReference>
<feature type="coiled-coil region" evidence="3">
    <location>
        <begin position="564"/>
        <end position="591"/>
    </location>
</feature>
<dbReference type="PANTHER" id="PTHR42855">
    <property type="entry name" value="ABC TRANSPORTER ATP-BINDING SUBUNIT"/>
    <property type="match status" value="1"/>
</dbReference>
<dbReference type="Proteomes" id="UP000251889">
    <property type="component" value="Unassembled WGS sequence"/>
</dbReference>
<dbReference type="CDD" id="cd03221">
    <property type="entry name" value="ABCF_EF-3"/>
    <property type="match status" value="2"/>
</dbReference>
<dbReference type="InterPro" id="IPR037118">
    <property type="entry name" value="Val-tRNA_synth_C_sf"/>
</dbReference>
<dbReference type="InterPro" id="IPR032524">
    <property type="entry name" value="ABC_tran_C"/>
</dbReference>
<comment type="caution">
    <text evidence="5">The sequence shown here is derived from an EMBL/GenBank/DDBJ whole genome shotgun (WGS) entry which is preliminary data.</text>
</comment>
<sequence>MISITNLSYFIGGRALYENANMFIKPKDKIGLIGLNGRGKSTLLKLIHGEYAADTGAISKANDCTIGFLNQDLLSYQSDDAIVTVAMGAFKDAVDTQREIEKILHRLETEYSDELVDKLSKLQEKFDHLDGYSMQAKAEEILEGIGFSTADLHRPLRQFSGGWRMRVMLSKLLLEKPSLLMLDEPTNHLDLPSIEWVENYLRNYEGAVIVVSHDRTFLDNVSTKTVEVTQGQLVSYEGNYSFYLEEKELRQEIQQNAFENQQQKIKQTERFIERFKAKATKAKQVQSRVKALERMDKIEEVVDDSAAVNFRFKFNQQPGRFIVDLKHVSKSYGTLDILRDTSISIERGDKIALIGANGKGKSTLLRILAGEEPVDGDRTIGYNVIKAFYAQHQLESLRVDNEILEELLQAGSGKTEQELRNVLGCFLFSDEDVYKKIKVLSGGEKSRVALAKTLISEANFLLLDEPTNHLDFISENILIQALQQYLGSFVVVSHNRHFVSQIANKIWYIEDKQIKEYPGSFDEYEYWRKKNEASVAKVEPPKPKKVVEEKITLPQKTPSDQARLKTLNKELSKLEADIAQLESKKVTLENEMASPEVFNDFNKLNGIQVTFNETVKNLESLTEKWEETAMAIEAIEKK</sequence>
<feature type="coiled-coil region" evidence="3">
    <location>
        <begin position="244"/>
        <end position="278"/>
    </location>
</feature>
<evidence type="ECO:0000313" key="5">
    <source>
        <dbReference type="EMBL" id="RAV99565.1"/>
    </source>
</evidence>
<evidence type="ECO:0000259" key="4">
    <source>
        <dbReference type="PROSITE" id="PS50893"/>
    </source>
</evidence>
<keyword evidence="1" id="KW-0547">Nucleotide-binding</keyword>
<dbReference type="PROSITE" id="PS00211">
    <property type="entry name" value="ABC_TRANSPORTER_1"/>
    <property type="match status" value="2"/>
</dbReference>
<dbReference type="GO" id="GO:0003677">
    <property type="term" value="F:DNA binding"/>
    <property type="evidence" value="ECO:0007669"/>
    <property type="project" value="InterPro"/>
</dbReference>
<evidence type="ECO:0000256" key="1">
    <source>
        <dbReference type="ARBA" id="ARBA00022741"/>
    </source>
</evidence>
<dbReference type="Gene3D" id="3.40.50.300">
    <property type="entry name" value="P-loop containing nucleotide triphosphate hydrolases"/>
    <property type="match status" value="2"/>
</dbReference>
<dbReference type="EMBL" id="QMFY01000010">
    <property type="protein sequence ID" value="RAV99565.1"/>
    <property type="molecule type" value="Genomic_DNA"/>
</dbReference>
<dbReference type="Pfam" id="PF00005">
    <property type="entry name" value="ABC_tran"/>
    <property type="match status" value="2"/>
</dbReference>
<dbReference type="SUPFAM" id="SSF52540">
    <property type="entry name" value="P-loop containing nucleoside triphosphate hydrolases"/>
    <property type="match status" value="2"/>
</dbReference>
<dbReference type="PANTHER" id="PTHR42855:SF2">
    <property type="entry name" value="DRUG RESISTANCE ABC TRANSPORTER,ATP-BINDING PROTEIN"/>
    <property type="match status" value="1"/>
</dbReference>
<evidence type="ECO:0000256" key="3">
    <source>
        <dbReference type="SAM" id="Coils"/>
    </source>
</evidence>
<dbReference type="InterPro" id="IPR017871">
    <property type="entry name" value="ABC_transporter-like_CS"/>
</dbReference>
<dbReference type="Gene3D" id="1.10.287.380">
    <property type="entry name" value="Valyl-tRNA synthetase, C-terminal domain"/>
    <property type="match status" value="1"/>
</dbReference>
<organism evidence="5 6">
    <name type="scientific">Pseudochryseolinea flava</name>
    <dbReference type="NCBI Taxonomy" id="2059302"/>
    <lineage>
        <taxon>Bacteria</taxon>
        <taxon>Pseudomonadati</taxon>
        <taxon>Bacteroidota</taxon>
        <taxon>Cytophagia</taxon>
        <taxon>Cytophagales</taxon>
        <taxon>Fulvivirgaceae</taxon>
        <taxon>Pseudochryseolinea</taxon>
    </lineage>
</organism>
<dbReference type="SMART" id="SM00382">
    <property type="entry name" value="AAA"/>
    <property type="match status" value="2"/>
</dbReference>
<feature type="domain" description="ABC transporter" evidence="4">
    <location>
        <begin position="323"/>
        <end position="536"/>
    </location>
</feature>
<dbReference type="InterPro" id="IPR003439">
    <property type="entry name" value="ABC_transporter-like_ATP-bd"/>
</dbReference>
<dbReference type="OrthoDB" id="1521973at2"/>
<dbReference type="AlphaFoldDB" id="A0A364XZ38"/>
<evidence type="ECO:0000256" key="2">
    <source>
        <dbReference type="ARBA" id="ARBA00022840"/>
    </source>
</evidence>
<reference evidence="5 6" key="1">
    <citation type="submission" date="2018-06" db="EMBL/GenBank/DDBJ databases">
        <title>Chryseolinea flavus sp. nov., a member of the phylum Bacteroidetes isolated from soil.</title>
        <authorList>
            <person name="Li Y."/>
            <person name="Wang J."/>
        </authorList>
    </citation>
    <scope>NUCLEOTIDE SEQUENCE [LARGE SCALE GENOMIC DNA]</scope>
    <source>
        <strain evidence="5 6">SDU1-6</strain>
    </source>
</reference>
<name>A0A364XZ38_9BACT</name>